<evidence type="ECO:0000313" key="2">
    <source>
        <dbReference type="EMBL" id="JAE39030.1"/>
    </source>
</evidence>
<protein>
    <submittedName>
        <fullName evidence="2">Uncharacterized protein</fullName>
    </submittedName>
</protein>
<reference evidence="2" key="1">
    <citation type="submission" date="2014-09" db="EMBL/GenBank/DDBJ databases">
        <authorList>
            <person name="Magalhaes I.L.F."/>
            <person name="Oliveira U."/>
            <person name="Santos F.R."/>
            <person name="Vidigal T.H.D.A."/>
            <person name="Brescovit A.D."/>
            <person name="Santos A.J."/>
        </authorList>
    </citation>
    <scope>NUCLEOTIDE SEQUENCE</scope>
    <source>
        <tissue evidence="2">Shoot tissue taken approximately 20 cm above the soil surface</tissue>
    </source>
</reference>
<reference evidence="2" key="2">
    <citation type="journal article" date="2015" name="Data Brief">
        <title>Shoot transcriptome of the giant reed, Arundo donax.</title>
        <authorList>
            <person name="Barrero R.A."/>
            <person name="Guerrero F.D."/>
            <person name="Moolhuijzen P."/>
            <person name="Goolsby J.A."/>
            <person name="Tidwell J."/>
            <person name="Bellgard S.E."/>
            <person name="Bellgard M.I."/>
        </authorList>
    </citation>
    <scope>NUCLEOTIDE SEQUENCE</scope>
    <source>
        <tissue evidence="2">Shoot tissue taken approximately 20 cm above the soil surface</tissue>
    </source>
</reference>
<dbReference type="EMBL" id="GBRH01158866">
    <property type="protein sequence ID" value="JAE39030.1"/>
    <property type="molecule type" value="Transcribed_RNA"/>
</dbReference>
<sequence>MNSIWAFHKKQNRSSSSKLLCTS</sequence>
<name>A0A0A9HPG7_ARUDO</name>
<evidence type="ECO:0000256" key="1">
    <source>
        <dbReference type="SAM" id="MobiDB-lite"/>
    </source>
</evidence>
<accession>A0A0A9HPG7</accession>
<organism evidence="2">
    <name type="scientific">Arundo donax</name>
    <name type="common">Giant reed</name>
    <name type="synonym">Donax arundinaceus</name>
    <dbReference type="NCBI Taxonomy" id="35708"/>
    <lineage>
        <taxon>Eukaryota</taxon>
        <taxon>Viridiplantae</taxon>
        <taxon>Streptophyta</taxon>
        <taxon>Embryophyta</taxon>
        <taxon>Tracheophyta</taxon>
        <taxon>Spermatophyta</taxon>
        <taxon>Magnoliopsida</taxon>
        <taxon>Liliopsida</taxon>
        <taxon>Poales</taxon>
        <taxon>Poaceae</taxon>
        <taxon>PACMAD clade</taxon>
        <taxon>Arundinoideae</taxon>
        <taxon>Arundineae</taxon>
        <taxon>Arundo</taxon>
    </lineage>
</organism>
<dbReference type="AlphaFoldDB" id="A0A0A9HPG7"/>
<feature type="compositionally biased region" description="Polar residues" evidence="1">
    <location>
        <begin position="13"/>
        <end position="23"/>
    </location>
</feature>
<feature type="region of interest" description="Disordered" evidence="1">
    <location>
        <begin position="1"/>
        <end position="23"/>
    </location>
</feature>
<proteinExistence type="predicted"/>